<gene>
    <name evidence="7" type="ORF">AV926_05095</name>
    <name evidence="8" type="ORF">SAMN04488018_101436</name>
</gene>
<feature type="region of interest" description="Disordered" evidence="5">
    <location>
        <begin position="677"/>
        <end position="698"/>
    </location>
</feature>
<feature type="transmembrane region" description="Helical" evidence="6">
    <location>
        <begin position="495"/>
        <end position="516"/>
    </location>
</feature>
<keyword evidence="3 6" id="KW-1133">Transmembrane helix</keyword>
<evidence type="ECO:0000256" key="1">
    <source>
        <dbReference type="ARBA" id="ARBA00004141"/>
    </source>
</evidence>
<feature type="compositionally biased region" description="Basic and acidic residues" evidence="5">
    <location>
        <begin position="685"/>
        <end position="698"/>
    </location>
</feature>
<feature type="transmembrane region" description="Helical" evidence="6">
    <location>
        <begin position="382"/>
        <end position="403"/>
    </location>
</feature>
<dbReference type="RefSeq" id="WP_038987001.1">
    <property type="nucleotide sequence ID" value="NZ_FNYS01000001.1"/>
</dbReference>
<dbReference type="Pfam" id="PF10136">
    <property type="entry name" value="SpecificRecomb"/>
    <property type="match status" value="1"/>
</dbReference>
<dbReference type="Proteomes" id="UP000183077">
    <property type="component" value="Unassembled WGS sequence"/>
</dbReference>
<keyword evidence="9" id="KW-1185">Reference proteome</keyword>
<feature type="transmembrane region" description="Helical" evidence="6">
    <location>
        <begin position="447"/>
        <end position="468"/>
    </location>
</feature>
<dbReference type="InterPro" id="IPR011385">
    <property type="entry name" value="Site-sp_rcmbase"/>
</dbReference>
<feature type="transmembrane region" description="Helical" evidence="6">
    <location>
        <begin position="352"/>
        <end position="370"/>
    </location>
</feature>
<name>A0A164A896_9FLAO</name>
<evidence type="ECO:0000313" key="9">
    <source>
        <dbReference type="Proteomes" id="UP000076630"/>
    </source>
</evidence>
<proteinExistence type="predicted"/>
<evidence type="ECO:0000256" key="6">
    <source>
        <dbReference type="SAM" id="Phobius"/>
    </source>
</evidence>
<keyword evidence="4 6" id="KW-0472">Membrane</keyword>
<evidence type="ECO:0000313" key="8">
    <source>
        <dbReference type="EMBL" id="SEI53543.1"/>
    </source>
</evidence>
<dbReference type="EMBL" id="LQNU01000041">
    <property type="protein sequence ID" value="KZE83133.1"/>
    <property type="molecule type" value="Genomic_DNA"/>
</dbReference>
<dbReference type="GeneID" id="82255665"/>
<organism evidence="7 9">
    <name type="scientific">Myroides marinus</name>
    <dbReference type="NCBI Taxonomy" id="703342"/>
    <lineage>
        <taxon>Bacteria</taxon>
        <taxon>Pseudomonadati</taxon>
        <taxon>Bacteroidota</taxon>
        <taxon>Flavobacteriia</taxon>
        <taxon>Flavobacteriales</taxon>
        <taxon>Flavobacteriaceae</taxon>
        <taxon>Myroides</taxon>
    </lineage>
</organism>
<evidence type="ECO:0000256" key="2">
    <source>
        <dbReference type="ARBA" id="ARBA00022692"/>
    </source>
</evidence>
<dbReference type="InterPro" id="IPR023271">
    <property type="entry name" value="Aquaporin-like"/>
</dbReference>
<dbReference type="EMBL" id="FNYS01000001">
    <property type="protein sequence ID" value="SEI53543.1"/>
    <property type="molecule type" value="Genomic_DNA"/>
</dbReference>
<accession>A0A164A896</accession>
<evidence type="ECO:0000313" key="7">
    <source>
        <dbReference type="EMBL" id="KZE83133.1"/>
    </source>
</evidence>
<feature type="transmembrane region" description="Helical" evidence="6">
    <location>
        <begin position="562"/>
        <end position="582"/>
    </location>
</feature>
<reference evidence="7 9" key="1">
    <citation type="submission" date="2016-01" db="EMBL/GenBank/DDBJ databases">
        <title>Whole genome sequencing of Myroides marinus L41.</title>
        <authorList>
            <person name="Hong K.W."/>
        </authorList>
    </citation>
    <scope>NUCLEOTIDE SEQUENCE [LARGE SCALE GENOMIC DNA]</scope>
    <source>
        <strain evidence="7 9">L41</strain>
    </source>
</reference>
<evidence type="ECO:0000256" key="4">
    <source>
        <dbReference type="ARBA" id="ARBA00023136"/>
    </source>
</evidence>
<evidence type="ECO:0000256" key="3">
    <source>
        <dbReference type="ARBA" id="ARBA00022989"/>
    </source>
</evidence>
<keyword evidence="2 6" id="KW-0812">Transmembrane</keyword>
<evidence type="ECO:0000256" key="5">
    <source>
        <dbReference type="SAM" id="MobiDB-lite"/>
    </source>
</evidence>
<dbReference type="Gene3D" id="1.20.1080.10">
    <property type="entry name" value="Glycerol uptake facilitator protein"/>
    <property type="match status" value="1"/>
</dbReference>
<protein>
    <submittedName>
        <fullName evidence="7 8">Recombinase</fullName>
    </submittedName>
</protein>
<reference evidence="8 10" key="2">
    <citation type="submission" date="2016-10" db="EMBL/GenBank/DDBJ databases">
        <authorList>
            <person name="de Groot N.N."/>
        </authorList>
    </citation>
    <scope>NUCLEOTIDE SEQUENCE [LARGE SCALE GENOMIC DNA]</scope>
    <source>
        <strain evidence="8 10">DSM 23048</strain>
    </source>
</reference>
<dbReference type="Proteomes" id="UP000076630">
    <property type="component" value="Unassembled WGS sequence"/>
</dbReference>
<dbReference type="GO" id="GO:0016020">
    <property type="term" value="C:membrane"/>
    <property type="evidence" value="ECO:0007669"/>
    <property type="project" value="UniProtKB-SubCell"/>
</dbReference>
<feature type="transmembrane region" description="Helical" evidence="6">
    <location>
        <begin position="609"/>
        <end position="637"/>
    </location>
</feature>
<evidence type="ECO:0000313" key="10">
    <source>
        <dbReference type="Proteomes" id="UP000183077"/>
    </source>
</evidence>
<sequence>MLRSPHGVEELFNKYVIDGKVYATEDLLFIVELVHIFRPKNNKKINRVSIDALIAYLKTHDIERVALMNYLIELLSNRNFSRMVSDAGILQDADFFDEVKKRMWAKVLPYQPEKDTYEYVLNQVFYKHTDAEWVFMIPEEQLIELFSLLEFSSIFSDKNDGSTLNELLTSIDIITQRMSGRAMESSIINMVPEYSHLESPFRALEHEFTVVLQSFQKGEIKFLLESDINYKQIIVLHKQCQEFVNQAFKNSSKYGISMKVNQSLLRLRQQLARVNVLISVLVMPEATLTEKRQNTLKFARKLIEYNCYKYNVSGLIKESTQLISYEITQHTAKTGEHYITNTGKEYWNMFKGAMGGGIIVGFMCILKVFAHETDVSGFGHAMLYSLNYALGFCVIYLLGFTLATKQPAMTAATIIKAIEDGRKQHIDDADKHIGFAKLFARLFRSQFIAFIGNVILAFPMALLLVWGIDMLFEVNIAEHDWSKMLVDADPIESRALFHAGIAGIFLFLSGIISGNVSNRNKHNKVFYRIQEHPWLKRNIGYTRTTKLANWVDTKWPGIASNICFGFFMGTCGTIGVFLGLGIDIRHITFVSGNIALGLYGSGFDAPMHMLIWAFIGMWMIGFMNFLVSFSLSLFLAFRSRNIPFKETKDLVKATWRHFRSFPIEFFLPTSSGVVENPHNLTTGKASDKKEDSNKDNSH</sequence>
<dbReference type="AlphaFoldDB" id="A0A164A896"/>
<comment type="subcellular location">
    <subcellularLocation>
        <location evidence="1">Membrane</location>
        <topology evidence="1">Multi-pass membrane protein</topology>
    </subcellularLocation>
</comment>
<dbReference type="OrthoDB" id="5688397at2"/>